<feature type="compositionally biased region" description="Basic and acidic residues" evidence="2">
    <location>
        <begin position="647"/>
        <end position="659"/>
    </location>
</feature>
<feature type="compositionally biased region" description="Basic and acidic residues" evidence="2">
    <location>
        <begin position="596"/>
        <end position="612"/>
    </location>
</feature>
<dbReference type="PANTHER" id="PTHR46734:SF1">
    <property type="entry name" value="TELOMERIC REPEAT-BINDING FACTOR 1"/>
    <property type="match status" value="1"/>
</dbReference>
<dbReference type="InterPro" id="IPR009057">
    <property type="entry name" value="Homeodomain-like_sf"/>
</dbReference>
<dbReference type="Proteomes" id="UP001578633">
    <property type="component" value="Chromosome 1"/>
</dbReference>
<sequence>MDDRRSVRSASRRKSPTPQPPSKTTAPQRLGRAARARSLRSASREVEDFIDIQKPARRSARQASVTTNDDNDDDGNEPQKARKTKRKPAKELLGDLTVVEEMDTQIDLEQDKEAPGTPTRTETEPEHASFQSPGAASQMSGTTAISSFSMVEAEFLEPRFILKHLRKLCDSAEEFLEHVAPDNGTMEDDMQNIREMQKPGSAYSEDYLDLNDELNVHLKHFKSEEQNYIHIRALHRALFKTNEDGPASQSGLDLILYLANLLVLAKQMIYSNRDDKNIWDVLRQLDNTFPAQFMQTLDYGFQPTAAGESALYQETFDLALELRTQLVILVLQKSVESPEFDIVETLKEIFFIPSSSDGDWPIRGWNLPVLGGDDSPLPEELDHLVQDRVHEIHEFFREGSSIAELDELKSTFPWEPTILRLLDWVRLRRRELQAVIDDLGGPTAIARNVKQAVEGPQPVVVKDRRESLYKKRASIGRGRRRSSRKFNPTAPVDMNDIHKMESKQGDSGVYLEPTASEHDQREGLIQQPVQGVQVREPEVEDERQDDHGSMTEPDTDTEQDREETSEAFEKVQDEQPERNEQGDGTEWETLVGSPEKQPEEEHPDKHLEEKQVDCQSTVKDVEEHQIEEFEEPQPSAPPQSPASLLKALKDLQKSQKENRPVSIFDRQTTAQRIEFGNGFDDIQSSAGPSNTAKGKQPAEPSSRKRRYFNISDSDSDAFEPEDRSTHAPGRRRAMPWAKKQRTQGPPEPTSSGAPPSHQPPPHSTQPPTRPSHVHEPASEPFHSSMTESELPPSSTWPDQRKLAKENRVYESMQPPGSGLNARHTRRAWSEDEEMALVEYMAKYGGKYSKILQYDEEVGGRILEGRTQVNLKDKMRNMALQMIRSGAGLRRGFENIVHPGEKHGRALVAAGWEMHPDGSWEKVR</sequence>
<dbReference type="Gene3D" id="1.10.10.60">
    <property type="entry name" value="Homeodomain-like"/>
    <property type="match status" value="1"/>
</dbReference>
<feature type="compositionally biased region" description="Low complexity" evidence="2">
    <location>
        <begin position="22"/>
        <end position="31"/>
    </location>
</feature>
<dbReference type="CDD" id="cd11660">
    <property type="entry name" value="SANT_TRF"/>
    <property type="match status" value="1"/>
</dbReference>
<feature type="compositionally biased region" description="Basic residues" evidence="2">
    <location>
        <begin position="471"/>
        <end position="484"/>
    </location>
</feature>
<feature type="compositionally biased region" description="Polar residues" evidence="2">
    <location>
        <begin position="781"/>
        <end position="797"/>
    </location>
</feature>
<feature type="compositionally biased region" description="Pro residues" evidence="2">
    <location>
        <begin position="756"/>
        <end position="769"/>
    </location>
</feature>
<organism evidence="4 5">
    <name type="scientific">Alternaria dauci</name>
    <dbReference type="NCBI Taxonomy" id="48095"/>
    <lineage>
        <taxon>Eukaryota</taxon>
        <taxon>Fungi</taxon>
        <taxon>Dikarya</taxon>
        <taxon>Ascomycota</taxon>
        <taxon>Pezizomycotina</taxon>
        <taxon>Dothideomycetes</taxon>
        <taxon>Pleosporomycetidae</taxon>
        <taxon>Pleosporales</taxon>
        <taxon>Pleosporineae</taxon>
        <taxon>Pleosporaceae</taxon>
        <taxon>Alternaria</taxon>
        <taxon>Alternaria sect. Porri</taxon>
    </lineage>
</organism>
<dbReference type="SUPFAM" id="SSF46689">
    <property type="entry name" value="Homeodomain-like"/>
    <property type="match status" value="1"/>
</dbReference>
<comment type="caution">
    <text evidence="4">The sequence shown here is derived from an EMBL/GenBank/DDBJ whole genome shotgun (WGS) entry which is preliminary data.</text>
</comment>
<accession>A0ABR3UTD2</accession>
<protein>
    <recommendedName>
        <fullName evidence="3">HTH myb-type domain-containing protein</fullName>
    </recommendedName>
</protein>
<evidence type="ECO:0000313" key="4">
    <source>
        <dbReference type="EMBL" id="KAL1799728.1"/>
    </source>
</evidence>
<keyword evidence="5" id="KW-1185">Reference proteome</keyword>
<evidence type="ECO:0000256" key="2">
    <source>
        <dbReference type="SAM" id="MobiDB-lite"/>
    </source>
</evidence>
<proteinExistence type="predicted"/>
<dbReference type="PROSITE" id="PS51294">
    <property type="entry name" value="HTH_MYB"/>
    <property type="match status" value="1"/>
</dbReference>
<dbReference type="GeneID" id="96080392"/>
<dbReference type="InterPro" id="IPR017930">
    <property type="entry name" value="Myb_dom"/>
</dbReference>
<feature type="compositionally biased region" description="Polar residues" evidence="2">
    <location>
        <begin position="682"/>
        <end position="693"/>
    </location>
</feature>
<feature type="compositionally biased region" description="Polar residues" evidence="2">
    <location>
        <begin position="129"/>
        <end position="141"/>
    </location>
</feature>
<evidence type="ECO:0000313" key="5">
    <source>
        <dbReference type="Proteomes" id="UP001578633"/>
    </source>
</evidence>
<evidence type="ECO:0000256" key="1">
    <source>
        <dbReference type="ARBA" id="ARBA00023242"/>
    </source>
</evidence>
<dbReference type="PANTHER" id="PTHR46734">
    <property type="entry name" value="TELOMERIC REPEAT-BINDING FACTOR 1 TERF1"/>
    <property type="match status" value="1"/>
</dbReference>
<gene>
    <name evidence="4" type="ORF">ACET3X_000070</name>
</gene>
<feature type="region of interest" description="Disordered" evidence="2">
    <location>
        <begin position="471"/>
        <end position="799"/>
    </location>
</feature>
<evidence type="ECO:0000259" key="3">
    <source>
        <dbReference type="PROSITE" id="PS51294"/>
    </source>
</evidence>
<feature type="region of interest" description="Disordered" evidence="2">
    <location>
        <begin position="1"/>
        <end position="141"/>
    </location>
</feature>
<dbReference type="InterPro" id="IPR052450">
    <property type="entry name" value="TRBD-Containing_Protein"/>
</dbReference>
<dbReference type="EMBL" id="JBHGVX010000001">
    <property type="protein sequence ID" value="KAL1799728.1"/>
    <property type="molecule type" value="Genomic_DNA"/>
</dbReference>
<feature type="compositionally biased region" description="Basic and acidic residues" evidence="2">
    <location>
        <begin position="495"/>
        <end position="504"/>
    </location>
</feature>
<feature type="domain" description="HTH myb-type" evidence="3">
    <location>
        <begin position="820"/>
        <end position="882"/>
    </location>
</feature>
<feature type="compositionally biased region" description="Acidic residues" evidence="2">
    <location>
        <begin position="98"/>
        <end position="108"/>
    </location>
</feature>
<dbReference type="RefSeq" id="XP_069310312.1">
    <property type="nucleotide sequence ID" value="XM_069448019.1"/>
</dbReference>
<dbReference type="SMART" id="SM00717">
    <property type="entry name" value="SANT"/>
    <property type="match status" value="1"/>
</dbReference>
<name>A0ABR3UTD2_9PLEO</name>
<dbReference type="InterPro" id="IPR001005">
    <property type="entry name" value="SANT/Myb"/>
</dbReference>
<feature type="compositionally biased region" description="Basic and acidic residues" evidence="2">
    <location>
        <begin position="562"/>
        <end position="581"/>
    </location>
</feature>
<feature type="compositionally biased region" description="Basic residues" evidence="2">
    <location>
        <begin position="728"/>
        <end position="741"/>
    </location>
</feature>
<reference evidence="4 5" key="1">
    <citation type="submission" date="2024-09" db="EMBL/GenBank/DDBJ databases">
        <title>T2T genomes of carrot and Alternaria dauci and their utility for understanding host-pathogen interaction during carrot leaf blight disease.</title>
        <authorList>
            <person name="Liu W."/>
            <person name="Xu S."/>
            <person name="Ou C."/>
            <person name="Liu X."/>
            <person name="Zhuang F."/>
            <person name="Deng X.W."/>
        </authorList>
    </citation>
    <scope>NUCLEOTIDE SEQUENCE [LARGE SCALE GENOMIC DNA]</scope>
    <source>
        <strain evidence="4 5">A2016</strain>
    </source>
</reference>
<keyword evidence="1" id="KW-0539">Nucleus</keyword>